<dbReference type="PANTHER" id="PTHR46400">
    <property type="entry name" value="RING/U-BOX SUPERFAMILY PROTEIN"/>
    <property type="match status" value="1"/>
</dbReference>
<dbReference type="GO" id="GO:0004842">
    <property type="term" value="F:ubiquitin-protein transferase activity"/>
    <property type="evidence" value="ECO:0007669"/>
    <property type="project" value="InterPro"/>
</dbReference>
<evidence type="ECO:0000259" key="2">
    <source>
        <dbReference type="PROSITE" id="PS50030"/>
    </source>
</evidence>
<dbReference type="PROSITE" id="PS50089">
    <property type="entry name" value="ZF_RING_2"/>
    <property type="match status" value="1"/>
</dbReference>
<dbReference type="GO" id="GO:0046621">
    <property type="term" value="P:negative regulation of organ growth"/>
    <property type="evidence" value="ECO:0007669"/>
    <property type="project" value="InterPro"/>
</dbReference>
<dbReference type="InterPro" id="IPR015940">
    <property type="entry name" value="UBA"/>
</dbReference>
<dbReference type="PANTHER" id="PTHR46400:SF5">
    <property type="entry name" value="RING-TYPE DOMAIN-CONTAINING PROTEIN"/>
    <property type="match status" value="1"/>
</dbReference>
<dbReference type="SMART" id="SM00184">
    <property type="entry name" value="RING"/>
    <property type="match status" value="1"/>
</dbReference>
<protein>
    <recommendedName>
        <fullName evidence="6">RING-type domain-containing protein</fullName>
    </recommendedName>
</protein>
<evidence type="ECO:0000313" key="4">
    <source>
        <dbReference type="EMBL" id="KAA6398442.1"/>
    </source>
</evidence>
<dbReference type="Gene3D" id="3.30.40.10">
    <property type="entry name" value="Zinc/RING finger domain, C3HC4 (zinc finger)"/>
    <property type="match status" value="1"/>
</dbReference>
<gene>
    <name evidence="4" type="ORF">EZS28_006029</name>
</gene>
<reference evidence="4 5" key="1">
    <citation type="submission" date="2019-03" db="EMBL/GenBank/DDBJ databases">
        <title>Single cell metagenomics reveals metabolic interactions within the superorganism composed of flagellate Streblomastix strix and complex community of Bacteroidetes bacteria on its surface.</title>
        <authorList>
            <person name="Treitli S.C."/>
            <person name="Kolisko M."/>
            <person name="Husnik F."/>
            <person name="Keeling P."/>
            <person name="Hampl V."/>
        </authorList>
    </citation>
    <scope>NUCLEOTIDE SEQUENCE [LARGE SCALE GENOMIC DNA]</scope>
    <source>
        <strain evidence="4">ST1C</strain>
    </source>
</reference>
<keyword evidence="1" id="KW-0479">Metal-binding</keyword>
<proteinExistence type="predicted"/>
<feature type="domain" description="UBA" evidence="2">
    <location>
        <begin position="1"/>
        <end position="32"/>
    </location>
</feature>
<feature type="domain" description="RING-type" evidence="3">
    <location>
        <begin position="71"/>
        <end position="112"/>
    </location>
</feature>
<dbReference type="GO" id="GO:0016567">
    <property type="term" value="P:protein ubiquitination"/>
    <property type="evidence" value="ECO:0007669"/>
    <property type="project" value="InterPro"/>
</dbReference>
<dbReference type="AlphaFoldDB" id="A0A5J4WV37"/>
<evidence type="ECO:0008006" key="6">
    <source>
        <dbReference type="Google" id="ProtNLM"/>
    </source>
</evidence>
<dbReference type="Proteomes" id="UP000324800">
    <property type="component" value="Unassembled WGS sequence"/>
</dbReference>
<evidence type="ECO:0000313" key="5">
    <source>
        <dbReference type="Proteomes" id="UP000324800"/>
    </source>
</evidence>
<sequence>MIEMGFTNEQVDQALTVADGDDNIDIDSMNYDQILELEENIGKVEIVMSEEEITTLPHFTVKDNQSNVGNCAICLNDPNIGDEMLTMQCFHTYHYDCIVQWLRQSKTCPICKH</sequence>
<keyword evidence="1" id="KW-0862">Zinc</keyword>
<dbReference type="EMBL" id="SNRW01000954">
    <property type="protein sequence ID" value="KAA6398442.1"/>
    <property type="molecule type" value="Genomic_DNA"/>
</dbReference>
<dbReference type="Pfam" id="PF13639">
    <property type="entry name" value="zf-RING_2"/>
    <property type="match status" value="1"/>
</dbReference>
<evidence type="ECO:0000259" key="3">
    <source>
        <dbReference type="PROSITE" id="PS50089"/>
    </source>
</evidence>
<dbReference type="InterPro" id="IPR013083">
    <property type="entry name" value="Znf_RING/FYVE/PHD"/>
</dbReference>
<dbReference type="InterPro" id="IPR001841">
    <property type="entry name" value="Znf_RING"/>
</dbReference>
<dbReference type="SUPFAM" id="SSF57850">
    <property type="entry name" value="RING/U-box"/>
    <property type="match status" value="1"/>
</dbReference>
<dbReference type="InterPro" id="IPR033276">
    <property type="entry name" value="BB"/>
</dbReference>
<comment type="caution">
    <text evidence="4">The sequence shown here is derived from an EMBL/GenBank/DDBJ whole genome shotgun (WGS) entry which is preliminary data.</text>
</comment>
<dbReference type="PROSITE" id="PS50030">
    <property type="entry name" value="UBA"/>
    <property type="match status" value="1"/>
</dbReference>
<keyword evidence="1" id="KW-0863">Zinc-finger</keyword>
<accession>A0A5J4WV37</accession>
<evidence type="ECO:0000256" key="1">
    <source>
        <dbReference type="PROSITE-ProRule" id="PRU00175"/>
    </source>
</evidence>
<organism evidence="4 5">
    <name type="scientific">Streblomastix strix</name>
    <dbReference type="NCBI Taxonomy" id="222440"/>
    <lineage>
        <taxon>Eukaryota</taxon>
        <taxon>Metamonada</taxon>
        <taxon>Preaxostyla</taxon>
        <taxon>Oxymonadida</taxon>
        <taxon>Streblomastigidae</taxon>
        <taxon>Streblomastix</taxon>
    </lineage>
</organism>
<name>A0A5J4WV37_9EUKA</name>
<dbReference type="OrthoDB" id="10267526at2759"/>
<dbReference type="GO" id="GO:0008270">
    <property type="term" value="F:zinc ion binding"/>
    <property type="evidence" value="ECO:0007669"/>
    <property type="project" value="UniProtKB-KW"/>
</dbReference>